<evidence type="ECO:0000313" key="1">
    <source>
        <dbReference type="EMBL" id="SFB52968.1"/>
    </source>
</evidence>
<dbReference type="EMBL" id="FOKG01000016">
    <property type="protein sequence ID" value="SFB52968.1"/>
    <property type="molecule type" value="Genomic_DNA"/>
</dbReference>
<dbReference type="AlphaFoldDB" id="A0A1I1BWD7"/>
<reference evidence="2" key="1">
    <citation type="submission" date="2016-10" db="EMBL/GenBank/DDBJ databases">
        <authorList>
            <person name="Varghese N."/>
            <person name="Submissions S."/>
        </authorList>
    </citation>
    <scope>NUCLEOTIDE SEQUENCE [LARGE SCALE GENOMIC DNA]</scope>
    <source>
        <strain evidence="2">CGMCC 4.3568</strain>
    </source>
</reference>
<proteinExistence type="predicted"/>
<evidence type="ECO:0000313" key="2">
    <source>
        <dbReference type="Proteomes" id="UP000243799"/>
    </source>
</evidence>
<dbReference type="Proteomes" id="UP000243799">
    <property type="component" value="Unassembled WGS sequence"/>
</dbReference>
<dbReference type="STRING" id="490629.SAMN05216266_116117"/>
<keyword evidence="2" id="KW-1185">Reference proteome</keyword>
<name>A0A1I1BWD7_9PSEU</name>
<gene>
    <name evidence="1" type="ORF">SAMN05216266_116117</name>
</gene>
<sequence length="52" mass="6007">MERDATQQAIREFLRSQNQYWSSGESAGRYNAVHPNGDGKREIPECTEMFVD</sequence>
<protein>
    <submittedName>
        <fullName evidence="1">Alpha-L-rhamnosidase</fullName>
    </submittedName>
</protein>
<organism evidence="1 2">
    <name type="scientific">Amycolatopsis marina</name>
    <dbReference type="NCBI Taxonomy" id="490629"/>
    <lineage>
        <taxon>Bacteria</taxon>
        <taxon>Bacillati</taxon>
        <taxon>Actinomycetota</taxon>
        <taxon>Actinomycetes</taxon>
        <taxon>Pseudonocardiales</taxon>
        <taxon>Pseudonocardiaceae</taxon>
        <taxon>Amycolatopsis</taxon>
    </lineage>
</organism>
<accession>A0A1I1BWD7</accession>